<proteinExistence type="inferred from homology"/>
<evidence type="ECO:0000256" key="5">
    <source>
        <dbReference type="ARBA" id="ARBA00039789"/>
    </source>
</evidence>
<dbReference type="Gene3D" id="3.40.50.300">
    <property type="entry name" value="P-loop containing nucleotide triphosphate hydrolases"/>
    <property type="match status" value="1"/>
</dbReference>
<evidence type="ECO:0000259" key="9">
    <source>
        <dbReference type="PROSITE" id="PS50837"/>
    </source>
</evidence>
<dbReference type="Pfam" id="PF17100">
    <property type="entry name" value="NACHT_N"/>
    <property type="match status" value="1"/>
</dbReference>
<feature type="repeat" description="WD" evidence="7">
    <location>
        <begin position="997"/>
        <end position="1029"/>
    </location>
</feature>
<dbReference type="OrthoDB" id="674604at2759"/>
<evidence type="ECO:0000256" key="3">
    <source>
        <dbReference type="ARBA" id="ARBA00022737"/>
    </source>
</evidence>
<evidence type="ECO:0000256" key="2">
    <source>
        <dbReference type="ARBA" id="ARBA00022574"/>
    </source>
</evidence>
<comment type="similarity">
    <text evidence="4">Belongs to the WD repeat MDV1/CAF4 family.</text>
</comment>
<dbReference type="CDD" id="cd00200">
    <property type="entry name" value="WD40"/>
    <property type="match status" value="1"/>
</dbReference>
<reference evidence="11" key="1">
    <citation type="journal article" date="2017" name="Genome Biol.">
        <title>Comparative genomics reveals high biological diversity and specific adaptations in the industrially and medically important fungal genus Aspergillus.</title>
        <authorList>
            <person name="de Vries R.P."/>
            <person name="Riley R."/>
            <person name="Wiebenga A."/>
            <person name="Aguilar-Osorio G."/>
            <person name="Amillis S."/>
            <person name="Uchima C.A."/>
            <person name="Anderluh G."/>
            <person name="Asadollahi M."/>
            <person name="Askin M."/>
            <person name="Barry K."/>
            <person name="Battaglia E."/>
            <person name="Bayram O."/>
            <person name="Benocci T."/>
            <person name="Braus-Stromeyer S.A."/>
            <person name="Caldana C."/>
            <person name="Canovas D."/>
            <person name="Cerqueira G.C."/>
            <person name="Chen F."/>
            <person name="Chen W."/>
            <person name="Choi C."/>
            <person name="Clum A."/>
            <person name="Dos Santos R.A."/>
            <person name="Damasio A.R."/>
            <person name="Diallinas G."/>
            <person name="Emri T."/>
            <person name="Fekete E."/>
            <person name="Flipphi M."/>
            <person name="Freyberg S."/>
            <person name="Gallo A."/>
            <person name="Gournas C."/>
            <person name="Habgood R."/>
            <person name="Hainaut M."/>
            <person name="Harispe M.L."/>
            <person name="Henrissat B."/>
            <person name="Hilden K.S."/>
            <person name="Hope R."/>
            <person name="Hossain A."/>
            <person name="Karabika E."/>
            <person name="Karaffa L."/>
            <person name="Karanyi Z."/>
            <person name="Krasevec N."/>
            <person name="Kuo A."/>
            <person name="Kusch H."/>
            <person name="LaButti K."/>
            <person name="Lagendijk E.L."/>
            <person name="Lapidus A."/>
            <person name="Levasseur A."/>
            <person name="Lindquist E."/>
            <person name="Lipzen A."/>
            <person name="Logrieco A.F."/>
            <person name="MacCabe A."/>
            <person name="Maekelae M.R."/>
            <person name="Malavazi I."/>
            <person name="Melin P."/>
            <person name="Meyer V."/>
            <person name="Mielnichuk N."/>
            <person name="Miskei M."/>
            <person name="Molnar A.P."/>
            <person name="Mule G."/>
            <person name="Ngan C.Y."/>
            <person name="Orejas M."/>
            <person name="Orosz E."/>
            <person name="Ouedraogo J.P."/>
            <person name="Overkamp K.M."/>
            <person name="Park H.-S."/>
            <person name="Perrone G."/>
            <person name="Piumi F."/>
            <person name="Punt P.J."/>
            <person name="Ram A.F."/>
            <person name="Ramon A."/>
            <person name="Rauscher S."/>
            <person name="Record E."/>
            <person name="Riano-Pachon D.M."/>
            <person name="Robert V."/>
            <person name="Roehrig J."/>
            <person name="Ruller R."/>
            <person name="Salamov A."/>
            <person name="Salih N.S."/>
            <person name="Samson R.A."/>
            <person name="Sandor E."/>
            <person name="Sanguinetti M."/>
            <person name="Schuetze T."/>
            <person name="Sepcic K."/>
            <person name="Shelest E."/>
            <person name="Sherlock G."/>
            <person name="Sophianopoulou V."/>
            <person name="Squina F.M."/>
            <person name="Sun H."/>
            <person name="Susca A."/>
            <person name="Todd R.B."/>
            <person name="Tsang A."/>
            <person name="Unkles S.E."/>
            <person name="van de Wiele N."/>
            <person name="van Rossen-Uffink D."/>
            <person name="Oliveira J.V."/>
            <person name="Vesth T.C."/>
            <person name="Visser J."/>
            <person name="Yu J.-H."/>
            <person name="Zhou M."/>
            <person name="Andersen M.R."/>
            <person name="Archer D.B."/>
            <person name="Baker S.E."/>
            <person name="Benoit I."/>
            <person name="Brakhage A.A."/>
            <person name="Braus G.H."/>
            <person name="Fischer R."/>
            <person name="Frisvad J.C."/>
            <person name="Goldman G.H."/>
            <person name="Houbraken J."/>
            <person name="Oakley B."/>
            <person name="Pocsi I."/>
            <person name="Scazzocchio C."/>
            <person name="Seiboth B."/>
            <person name="vanKuyk P.A."/>
            <person name="Wortman J."/>
            <person name="Dyer P.S."/>
            <person name="Grigoriev I.V."/>
        </authorList>
    </citation>
    <scope>NUCLEOTIDE SEQUENCE [LARGE SCALE GENOMIC DNA]</scope>
    <source>
        <strain evidence="11">CBS 134.48</strain>
    </source>
</reference>
<dbReference type="InterPro" id="IPR056884">
    <property type="entry name" value="NPHP3-like_N"/>
</dbReference>
<feature type="region of interest" description="Disordered" evidence="8">
    <location>
        <begin position="65"/>
        <end position="85"/>
    </location>
</feature>
<dbReference type="GO" id="GO:1990234">
    <property type="term" value="C:transferase complex"/>
    <property type="evidence" value="ECO:0007669"/>
    <property type="project" value="UniProtKB-ARBA"/>
</dbReference>
<feature type="compositionally biased region" description="Polar residues" evidence="8">
    <location>
        <begin position="28"/>
        <end position="48"/>
    </location>
</feature>
<dbReference type="Proteomes" id="UP000184304">
    <property type="component" value="Unassembled WGS sequence"/>
</dbReference>
<dbReference type="InterPro" id="IPR019775">
    <property type="entry name" value="WD40_repeat_CS"/>
</dbReference>
<dbReference type="SUPFAM" id="SSF52540">
    <property type="entry name" value="P-loop containing nucleoside triphosphate hydrolases"/>
    <property type="match status" value="2"/>
</dbReference>
<keyword evidence="3" id="KW-0677">Repeat</keyword>
<dbReference type="InterPro" id="IPR020472">
    <property type="entry name" value="WD40_PAC1"/>
</dbReference>
<dbReference type="PROSITE" id="PS50837">
    <property type="entry name" value="NACHT"/>
    <property type="match status" value="1"/>
</dbReference>
<dbReference type="InterPro" id="IPR031359">
    <property type="entry name" value="NACHT_N"/>
</dbReference>
<dbReference type="InterPro" id="IPR007111">
    <property type="entry name" value="NACHT_NTPase"/>
</dbReference>
<evidence type="ECO:0000313" key="11">
    <source>
        <dbReference type="Proteomes" id="UP000184304"/>
    </source>
</evidence>
<feature type="repeat" description="WD" evidence="7">
    <location>
        <begin position="1211"/>
        <end position="1252"/>
    </location>
</feature>
<comment type="subcellular location">
    <subcellularLocation>
        <location evidence="1">Mitochondrion outer membrane</location>
        <topology evidence="1">Peripheral membrane protein</topology>
        <orientation evidence="1">Cytoplasmic side</orientation>
    </subcellularLocation>
</comment>
<feature type="repeat" description="WD" evidence="7">
    <location>
        <begin position="1169"/>
        <end position="1210"/>
    </location>
</feature>
<dbReference type="Pfam" id="PF24883">
    <property type="entry name" value="NPHP3_N"/>
    <property type="match status" value="1"/>
</dbReference>
<dbReference type="GO" id="GO:0005634">
    <property type="term" value="C:nucleus"/>
    <property type="evidence" value="ECO:0007669"/>
    <property type="project" value="TreeGrafter"/>
</dbReference>
<protein>
    <recommendedName>
        <fullName evidence="5">Mitochondrial division protein 1</fullName>
    </recommendedName>
</protein>
<dbReference type="GO" id="GO:0005741">
    <property type="term" value="C:mitochondrial outer membrane"/>
    <property type="evidence" value="ECO:0007669"/>
    <property type="project" value="UniProtKB-SubCell"/>
</dbReference>
<keyword evidence="11" id="KW-1185">Reference proteome</keyword>
<dbReference type="PROSITE" id="PS50082">
    <property type="entry name" value="WD_REPEATS_2"/>
    <property type="match status" value="7"/>
</dbReference>
<evidence type="ECO:0000313" key="10">
    <source>
        <dbReference type="EMBL" id="OJI82782.1"/>
    </source>
</evidence>
<evidence type="ECO:0000256" key="7">
    <source>
        <dbReference type="PROSITE-ProRule" id="PRU00221"/>
    </source>
</evidence>
<feature type="repeat" description="WD" evidence="7">
    <location>
        <begin position="932"/>
        <end position="956"/>
    </location>
</feature>
<dbReference type="PROSITE" id="PS50294">
    <property type="entry name" value="WD_REPEATS_REGION"/>
    <property type="match status" value="5"/>
</dbReference>
<sequence>MYFSIKTGFRARVRQKFEAFRGGKPRKQSTQAEGPHTTNDSTSPTQGESKYHDTAKVVEENWHVPPSGATQQEKPQANEHVLDHSDQNVTSTECLTTIHNTLWNKAYNNILQDPKKAKYVQAYEKLVLAVFLETPISDAAGEGIGPRLGLGEERMRAIVARALKRIEDNKNVMETMNDVSSVLTQVKAFLDIPLQSIPQTALPWAVISSTIDILVRPAKAAADLYDGVAYVVSRMSWYSKAVDKLLSDQNIKNNTSLGEMNHSLETEIVDLYESMLFYQIKSVCFYYKSQLLVLLRGFLDLDDWSGNLNAVKDAEKVLQNDFTLYNQEHIKDQIRQITIASEHQKKLDEYRNCLQSLRWIDPRAEIGDIQARNESIIEELYTWILLTDEYRQFSKWDNITPARLWVSGQAGTGKTMLLIGIIKDLISRGLSDTERPLILYFFCQATNDQANNGVAVLRSLIWLLLLEQPLLISHIQKEYFHSASRLLTDKNAFTTLRDILRKMLEDKSLKRAIIIIDAMDECEEKSRELLTRFIDDASSAEELLNVKWLVSSRPLPEIPASVQDPTLPTHSLLKLDGHDMSHSIDRYIDIKMVQLRHKARKKNRVEEIAAKLKAEASNTYIWVSLVCRELINAHEFMWAEIVDKIPKDLEDLYGYLLDRLANLNSEIMSSCCRNVLMAAMIARDPLALSEIEILAELPEGEDTAEAVVQECRSFLTIRNNTVYLVHQSAQDYLQKHYRRLYNVSSATLHHQMYKRALHGLRKNLKQNIYGVSHYGIAIEDVQIPNPDPLNCVRYACRYWVYHLVQSGCTFTDMEDILSFFNTHFLHWLEAMGLLGLFPDIVRLVGQLKSNAETENVPVLLEFLMDAERFILQNLPIATAAPLQLYVSCLIFSPERSIVRCMFGKKACKWILRTVGADMEWGALLQTLEHSHRLVASGSSDKTVKLWDTFTGNLQKILDHPGWVRAVAFSPDNKLLASGSSDGTIRLWDTITWRETGRLGQSGDIAHLMFSLNNQLLGSASFDGVVKVWEKGTWRLRWEWRPSGPTSSLARTTFSLNGQVLVAATIRANAPNIVALVNIETDTIVHELAHLGKITNVAFSPDNRMLACTSDDRTITLWDTATWIIKHKIHDEYVLDLTVFSPDSNLISAGPLQNSVQLWSTKSGTLEQTLKGHADYATTVTFSPNGQLVASGSHDKTVKLWKVTLGKEEPSLDYHSEPIEGVIVSPDGRLVATFSLDSTVKLWAAENGKLMRTLKGHYEEVTAAAFSPSSKLLASSSSDRTVRVWDTENGQQKWKFDHGSKMLCLVYFFAENQVLATDFGQNTFRKWNTQTGHLEQTGGIYDPRIRNILRTNPTKQDMSAKCKISVEDDWVILNNKKSIWLPPEYRNNVFDDAWATRENALIIGAQSGRIYFVWFDPDALRDV</sequence>
<dbReference type="STRING" id="767770.A0A1L9N110"/>
<feature type="compositionally biased region" description="Basic and acidic residues" evidence="8">
    <location>
        <begin position="76"/>
        <end position="85"/>
    </location>
</feature>
<evidence type="ECO:0000256" key="6">
    <source>
        <dbReference type="ARBA" id="ARBA00043913"/>
    </source>
</evidence>
<comment type="function">
    <text evidence="6">Involved in mitochondrial fission. Acts as an adapter protein required to form mitochondrial fission complexes. Formation of these complexes is required to promote constriction and fission of the mitochondrial compartment at a late step in mitochondrial division.</text>
</comment>
<name>A0A1L9N110_ASPTC</name>
<feature type="domain" description="NACHT" evidence="9">
    <location>
        <begin position="402"/>
        <end position="554"/>
    </location>
</feature>
<dbReference type="OMA" id="VHADICE"/>
<evidence type="ECO:0000256" key="1">
    <source>
        <dbReference type="ARBA" id="ARBA00004570"/>
    </source>
</evidence>
<dbReference type="PANTHER" id="PTHR22847">
    <property type="entry name" value="WD40 REPEAT PROTEIN"/>
    <property type="match status" value="1"/>
</dbReference>
<feature type="repeat" description="WD" evidence="7">
    <location>
        <begin position="1253"/>
        <end position="1294"/>
    </location>
</feature>
<dbReference type="VEuPathDB" id="FungiDB:ASPTUDRAFT_931206"/>
<evidence type="ECO:0000256" key="8">
    <source>
        <dbReference type="SAM" id="MobiDB-lite"/>
    </source>
</evidence>
<dbReference type="Gene3D" id="2.130.10.10">
    <property type="entry name" value="YVTN repeat-like/Quinoprotein amine dehydrogenase"/>
    <property type="match status" value="3"/>
</dbReference>
<accession>A0A1L9N110</accession>
<dbReference type="InterPro" id="IPR001680">
    <property type="entry name" value="WD40_rpt"/>
</dbReference>
<dbReference type="Pfam" id="PF00400">
    <property type="entry name" value="WD40"/>
    <property type="match status" value="7"/>
</dbReference>
<feature type="repeat" description="WD" evidence="7">
    <location>
        <begin position="1086"/>
        <end position="1118"/>
    </location>
</feature>
<dbReference type="InterPro" id="IPR011047">
    <property type="entry name" value="Quinoprotein_ADH-like_sf"/>
</dbReference>
<keyword evidence="2 7" id="KW-0853">WD repeat</keyword>
<gene>
    <name evidence="10" type="ORF">ASPTUDRAFT_931206</name>
</gene>
<dbReference type="PRINTS" id="PR00320">
    <property type="entry name" value="GPROTEINBRPT"/>
</dbReference>
<dbReference type="EMBL" id="KV878204">
    <property type="protein sequence ID" value="OJI82782.1"/>
    <property type="molecule type" value="Genomic_DNA"/>
</dbReference>
<dbReference type="PANTHER" id="PTHR22847:SF637">
    <property type="entry name" value="WD REPEAT DOMAIN 5B"/>
    <property type="match status" value="1"/>
</dbReference>
<feature type="region of interest" description="Disordered" evidence="8">
    <location>
        <begin position="17"/>
        <end position="52"/>
    </location>
</feature>
<organism evidence="10 11">
    <name type="scientific">Aspergillus tubingensis (strain CBS 134.48)</name>
    <dbReference type="NCBI Taxonomy" id="767770"/>
    <lineage>
        <taxon>Eukaryota</taxon>
        <taxon>Fungi</taxon>
        <taxon>Dikarya</taxon>
        <taxon>Ascomycota</taxon>
        <taxon>Pezizomycotina</taxon>
        <taxon>Eurotiomycetes</taxon>
        <taxon>Eurotiomycetidae</taxon>
        <taxon>Eurotiales</taxon>
        <taxon>Aspergillaceae</taxon>
        <taxon>Aspergillus</taxon>
        <taxon>Aspergillus subgen. Circumdati</taxon>
    </lineage>
</organism>
<dbReference type="SMART" id="SM00320">
    <property type="entry name" value="WD40"/>
    <property type="match status" value="8"/>
</dbReference>
<dbReference type="InterPro" id="IPR015943">
    <property type="entry name" value="WD40/YVTN_repeat-like_dom_sf"/>
</dbReference>
<dbReference type="InterPro" id="IPR027417">
    <property type="entry name" value="P-loop_NTPase"/>
</dbReference>
<feature type="repeat" description="WD" evidence="7">
    <location>
        <begin position="956"/>
        <end position="988"/>
    </location>
</feature>
<dbReference type="SUPFAM" id="SSF50998">
    <property type="entry name" value="Quinoprotein alcohol dehydrogenase-like"/>
    <property type="match status" value="2"/>
</dbReference>
<evidence type="ECO:0000256" key="4">
    <source>
        <dbReference type="ARBA" id="ARBA00038415"/>
    </source>
</evidence>
<dbReference type="PROSITE" id="PS00678">
    <property type="entry name" value="WD_REPEATS_1"/>
    <property type="match status" value="1"/>
</dbReference>